<keyword evidence="2" id="KW-0058">Aromatic hydrocarbons catabolism</keyword>
<dbReference type="Pfam" id="PF06441">
    <property type="entry name" value="EHN"/>
    <property type="match status" value="1"/>
</dbReference>
<dbReference type="EC" id="3.3.2.10" evidence="6"/>
<gene>
    <name evidence="6" type="ORF">RS86_00112</name>
</gene>
<dbReference type="InterPro" id="IPR000639">
    <property type="entry name" value="Epox_hydrolase-like"/>
</dbReference>
<protein>
    <submittedName>
        <fullName evidence="6">Soluble epoxide hydrolase</fullName>
        <ecNumber evidence="6">3.3.2.10</ecNumber>
    </submittedName>
</protein>
<dbReference type="GO" id="GO:0004301">
    <property type="term" value="F:epoxide hydrolase activity"/>
    <property type="evidence" value="ECO:0007669"/>
    <property type="project" value="UniProtKB-EC"/>
</dbReference>
<sequence length="390" mass="42934">MNADTNETAVRPFRVEISESAVDDLRSRLRTARFPEPLPGDGWRDGVPVAVLQDLVARWWRHDWRATEERLNALPQIVTRIDGQTIHAVHVRSPHPGATPILLMHGWPGSFLEFEGLIGPLTDPVAHGGDAADAFDVIIPSHPGFGFSTPLEDAGWTIERTARAFLELMSRLGYDRFAVQGGDHGAAVAPELAHLAPERVIGVHVNGSLGGSFLGEIDEETAARLTPLEQDRLRRVAEFMQREFGYIAIQGTRPGLIGAMTADSPVAQFAWIYDKLQAWTHPAERDAVDVLGERFVFDNASLYWFTASGGSSAALVYALNTAWEAPKPSSGVPTAVIAFAHDIGLRFAEKQHHRIVRWTDVEDRGGHFAAMEEPELLMDDIRAFFGSLRG</sequence>
<dbReference type="STRING" id="582680.RS86_00112"/>
<keyword evidence="3 6" id="KW-0378">Hydrolase</keyword>
<dbReference type="PATRIC" id="fig|582680.6.peg.114"/>
<evidence type="ECO:0000256" key="3">
    <source>
        <dbReference type="ARBA" id="ARBA00022801"/>
    </source>
</evidence>
<dbReference type="GO" id="GO:0097176">
    <property type="term" value="P:epoxide metabolic process"/>
    <property type="evidence" value="ECO:0007669"/>
    <property type="project" value="TreeGrafter"/>
</dbReference>
<organism evidence="6 7">
    <name type="scientific">Microbacterium azadirachtae</name>
    <dbReference type="NCBI Taxonomy" id="582680"/>
    <lineage>
        <taxon>Bacteria</taxon>
        <taxon>Bacillati</taxon>
        <taxon>Actinomycetota</taxon>
        <taxon>Actinomycetes</taxon>
        <taxon>Micrococcales</taxon>
        <taxon>Microbacteriaceae</taxon>
        <taxon>Microbacterium</taxon>
    </lineage>
</organism>
<keyword evidence="7" id="KW-1185">Reference proteome</keyword>
<feature type="active site" description="Nucleophile" evidence="4">
    <location>
        <position position="183"/>
    </location>
</feature>
<accession>A0A0F0LWR2</accession>
<proteinExistence type="inferred from homology"/>
<evidence type="ECO:0000259" key="5">
    <source>
        <dbReference type="Pfam" id="PF06441"/>
    </source>
</evidence>
<dbReference type="SUPFAM" id="SSF53474">
    <property type="entry name" value="alpha/beta-Hydrolases"/>
    <property type="match status" value="1"/>
</dbReference>
<dbReference type="InterPro" id="IPR029058">
    <property type="entry name" value="AB_hydrolase_fold"/>
</dbReference>
<dbReference type="PRINTS" id="PR00412">
    <property type="entry name" value="EPOXHYDRLASE"/>
</dbReference>
<evidence type="ECO:0000256" key="2">
    <source>
        <dbReference type="ARBA" id="ARBA00022797"/>
    </source>
</evidence>
<dbReference type="Gene3D" id="3.40.50.1820">
    <property type="entry name" value="alpha/beta hydrolase"/>
    <property type="match status" value="1"/>
</dbReference>
<dbReference type="PANTHER" id="PTHR21661">
    <property type="entry name" value="EPOXIDE HYDROLASE 1-RELATED"/>
    <property type="match status" value="1"/>
</dbReference>
<dbReference type="EMBL" id="JYIX01000013">
    <property type="protein sequence ID" value="KJL37154.1"/>
    <property type="molecule type" value="Genomic_DNA"/>
</dbReference>
<evidence type="ECO:0000256" key="4">
    <source>
        <dbReference type="PIRSR" id="PIRSR001112-1"/>
    </source>
</evidence>
<name>A0A0F0LWR2_9MICO</name>
<feature type="active site" description="Proton donor" evidence="4">
    <location>
        <position position="317"/>
    </location>
</feature>
<feature type="domain" description="Epoxide hydrolase N-terminal" evidence="5">
    <location>
        <begin position="10"/>
        <end position="114"/>
    </location>
</feature>
<dbReference type="AlphaFoldDB" id="A0A0F0LWR2"/>
<dbReference type="RefSeq" id="WP_045270259.1">
    <property type="nucleotide sequence ID" value="NZ_JYIX01000013.1"/>
</dbReference>
<dbReference type="InterPro" id="IPR016292">
    <property type="entry name" value="Epoxide_hydrolase"/>
</dbReference>
<feature type="active site" description="Proton acceptor" evidence="4">
    <location>
        <position position="367"/>
    </location>
</feature>
<evidence type="ECO:0000313" key="6">
    <source>
        <dbReference type="EMBL" id="KJL37154.1"/>
    </source>
</evidence>
<dbReference type="PANTHER" id="PTHR21661:SF35">
    <property type="entry name" value="EPOXIDE HYDROLASE"/>
    <property type="match status" value="1"/>
</dbReference>
<comment type="caution">
    <text evidence="6">The sequence shown here is derived from an EMBL/GenBank/DDBJ whole genome shotgun (WGS) entry which is preliminary data.</text>
</comment>
<reference evidence="6 7" key="1">
    <citation type="submission" date="2015-02" db="EMBL/GenBank/DDBJ databases">
        <title>Draft genome sequences of ten Microbacterium spp. with emphasis on heavy metal contaminated environments.</title>
        <authorList>
            <person name="Corretto E."/>
        </authorList>
    </citation>
    <scope>NUCLEOTIDE SEQUENCE [LARGE SCALE GENOMIC DNA]</scope>
    <source>
        <strain evidence="6 7">ARN176</strain>
    </source>
</reference>
<evidence type="ECO:0000313" key="7">
    <source>
        <dbReference type="Proteomes" id="UP000033740"/>
    </source>
</evidence>
<dbReference type="PIRSF" id="PIRSF001112">
    <property type="entry name" value="Epoxide_hydrolase"/>
    <property type="match status" value="1"/>
</dbReference>
<comment type="similarity">
    <text evidence="1">Belongs to the peptidase S33 family.</text>
</comment>
<dbReference type="InterPro" id="IPR010497">
    <property type="entry name" value="Epoxide_hydro_N"/>
</dbReference>
<evidence type="ECO:0000256" key="1">
    <source>
        <dbReference type="ARBA" id="ARBA00010088"/>
    </source>
</evidence>
<dbReference type="Proteomes" id="UP000033740">
    <property type="component" value="Unassembled WGS sequence"/>
</dbReference>